<dbReference type="SUPFAM" id="SSF50022">
    <property type="entry name" value="ISP domain"/>
    <property type="match status" value="1"/>
</dbReference>
<evidence type="ECO:0000256" key="2">
    <source>
        <dbReference type="ARBA" id="ARBA00022723"/>
    </source>
</evidence>
<evidence type="ECO:0000256" key="1">
    <source>
        <dbReference type="ARBA" id="ARBA00022714"/>
    </source>
</evidence>
<proteinExistence type="predicted"/>
<feature type="non-terminal residue" evidence="7">
    <location>
        <position position="145"/>
    </location>
</feature>
<dbReference type="Pfam" id="PF00355">
    <property type="entry name" value="Rieske"/>
    <property type="match status" value="1"/>
</dbReference>
<keyword evidence="1" id="KW-0001">2Fe-2S</keyword>
<dbReference type="PRINTS" id="PR00090">
    <property type="entry name" value="RNGDIOXGNASE"/>
</dbReference>
<dbReference type="CDD" id="cd03469">
    <property type="entry name" value="Rieske_RO_Alpha_N"/>
    <property type="match status" value="1"/>
</dbReference>
<name>A0A382PTK0_9ZZZZ</name>
<accession>A0A382PTK0</accession>
<evidence type="ECO:0000256" key="5">
    <source>
        <dbReference type="ARBA" id="ARBA00023014"/>
    </source>
</evidence>
<feature type="domain" description="Rieske" evidence="6">
    <location>
        <begin position="38"/>
        <end position="145"/>
    </location>
</feature>
<protein>
    <recommendedName>
        <fullName evidence="6">Rieske domain-containing protein</fullName>
    </recommendedName>
</protein>
<dbReference type="InterPro" id="IPR001663">
    <property type="entry name" value="Rng_hydr_dOase-A"/>
</dbReference>
<evidence type="ECO:0000259" key="6">
    <source>
        <dbReference type="PROSITE" id="PS51296"/>
    </source>
</evidence>
<dbReference type="InterPro" id="IPR036922">
    <property type="entry name" value="Rieske_2Fe-2S_sf"/>
</dbReference>
<dbReference type="GO" id="GO:0046872">
    <property type="term" value="F:metal ion binding"/>
    <property type="evidence" value="ECO:0007669"/>
    <property type="project" value="UniProtKB-KW"/>
</dbReference>
<dbReference type="GO" id="GO:0051537">
    <property type="term" value="F:2 iron, 2 sulfur cluster binding"/>
    <property type="evidence" value="ECO:0007669"/>
    <property type="project" value="UniProtKB-KW"/>
</dbReference>
<sequence>MTATESKSLRPVRSLDPSYYTDPAIYQQELSSLLSQTWQFVAHASQLSNSGDYVTFKIAEQSLFSICDQDGMIRTFYNVCQHRAHELVQGNGNCAKLIKCPYHAWTYRLDGRLLKGPNIDAVPEFPSDQICLASVPTEVLCGFVF</sequence>
<dbReference type="PANTHER" id="PTHR43756">
    <property type="entry name" value="CHOLINE MONOOXYGENASE, CHLOROPLASTIC"/>
    <property type="match status" value="1"/>
</dbReference>
<keyword evidence="3" id="KW-0560">Oxidoreductase</keyword>
<keyword evidence="4" id="KW-0408">Iron</keyword>
<dbReference type="InterPro" id="IPR017941">
    <property type="entry name" value="Rieske_2Fe-2S"/>
</dbReference>
<dbReference type="Gene3D" id="2.102.10.10">
    <property type="entry name" value="Rieske [2Fe-2S] iron-sulphur domain"/>
    <property type="match status" value="1"/>
</dbReference>
<dbReference type="GO" id="GO:0016491">
    <property type="term" value="F:oxidoreductase activity"/>
    <property type="evidence" value="ECO:0007669"/>
    <property type="project" value="UniProtKB-KW"/>
</dbReference>
<keyword evidence="2" id="KW-0479">Metal-binding</keyword>
<organism evidence="7">
    <name type="scientific">marine metagenome</name>
    <dbReference type="NCBI Taxonomy" id="408172"/>
    <lineage>
        <taxon>unclassified sequences</taxon>
        <taxon>metagenomes</taxon>
        <taxon>ecological metagenomes</taxon>
    </lineage>
</organism>
<evidence type="ECO:0000256" key="4">
    <source>
        <dbReference type="ARBA" id="ARBA00023004"/>
    </source>
</evidence>
<dbReference type="PROSITE" id="PS51296">
    <property type="entry name" value="RIESKE"/>
    <property type="match status" value="1"/>
</dbReference>
<dbReference type="AlphaFoldDB" id="A0A382PTK0"/>
<dbReference type="EMBL" id="UINC01109400">
    <property type="protein sequence ID" value="SVC76197.1"/>
    <property type="molecule type" value="Genomic_DNA"/>
</dbReference>
<dbReference type="PANTHER" id="PTHR43756:SF5">
    <property type="entry name" value="CHOLINE MONOOXYGENASE, CHLOROPLASTIC"/>
    <property type="match status" value="1"/>
</dbReference>
<keyword evidence="5" id="KW-0411">Iron-sulfur</keyword>
<gene>
    <name evidence="7" type="ORF">METZ01_LOCUS329051</name>
</gene>
<evidence type="ECO:0000313" key="7">
    <source>
        <dbReference type="EMBL" id="SVC76197.1"/>
    </source>
</evidence>
<evidence type="ECO:0000256" key="3">
    <source>
        <dbReference type="ARBA" id="ARBA00023002"/>
    </source>
</evidence>
<reference evidence="7" key="1">
    <citation type="submission" date="2018-05" db="EMBL/GenBank/DDBJ databases">
        <authorList>
            <person name="Lanie J.A."/>
            <person name="Ng W.-L."/>
            <person name="Kazmierczak K.M."/>
            <person name="Andrzejewski T.M."/>
            <person name="Davidsen T.M."/>
            <person name="Wayne K.J."/>
            <person name="Tettelin H."/>
            <person name="Glass J.I."/>
            <person name="Rusch D."/>
            <person name="Podicherti R."/>
            <person name="Tsui H.-C.T."/>
            <person name="Winkler M.E."/>
        </authorList>
    </citation>
    <scope>NUCLEOTIDE SEQUENCE</scope>
</reference>